<gene>
    <name evidence="1" type="ORF">F5876DRAFT_75425</name>
</gene>
<reference evidence="1" key="1">
    <citation type="submission" date="2022-09" db="EMBL/GenBank/DDBJ databases">
        <title>A Global Phylogenomic Analysis of the Shiitake Genus Lentinula.</title>
        <authorList>
            <consortium name="DOE Joint Genome Institute"/>
            <person name="Sierra-Patev S."/>
            <person name="Min B."/>
            <person name="Naranjo-Ortiz M."/>
            <person name="Looney B."/>
            <person name="Konkel Z."/>
            <person name="Slot J.C."/>
            <person name="Sakamoto Y."/>
            <person name="Steenwyk J.L."/>
            <person name="Rokas A."/>
            <person name="Carro J."/>
            <person name="Camarero S."/>
            <person name="Ferreira P."/>
            <person name="Molpeceres G."/>
            <person name="Ruiz-Duenas F.J."/>
            <person name="Serrano A."/>
            <person name="Henrissat B."/>
            <person name="Drula E."/>
            <person name="Hughes K.W."/>
            <person name="Mata J.L."/>
            <person name="Ishikawa N.K."/>
            <person name="Vargas-Isla R."/>
            <person name="Ushijima S."/>
            <person name="Smith C.A."/>
            <person name="Ahrendt S."/>
            <person name="Andreopoulos W."/>
            <person name="He G."/>
            <person name="Labutti K."/>
            <person name="Lipzen A."/>
            <person name="Ng V."/>
            <person name="Riley R."/>
            <person name="Sandor L."/>
            <person name="Barry K."/>
            <person name="Martinez A.T."/>
            <person name="Xiao Y."/>
            <person name="Gibbons J.G."/>
            <person name="Terashima K."/>
            <person name="Grigoriev I.V."/>
            <person name="Hibbett D.S."/>
        </authorList>
    </citation>
    <scope>NUCLEOTIDE SEQUENCE</scope>
    <source>
        <strain evidence="1">TMI1499</strain>
    </source>
</reference>
<dbReference type="EMBL" id="MU795043">
    <property type="protein sequence ID" value="KAJ3811855.1"/>
    <property type="molecule type" value="Genomic_DNA"/>
</dbReference>
<accession>A0ACC1U4A4</accession>
<sequence>MKAISVSTVAIAAVAMMFVVPVTALPTAISLATNASPTLPVIDGTVPFGPPTHASQTDLPTPTPTGVVRLDIHGNADINHSWNSSPKKEKLPDKQQKEAEPKVESKKPAQKKTEEANNIFGPENPLNHLYCPWAPRCLKEELISAVENDDTHLPQLAFLQVPIFQKLPSPSSFRILLNSSQLHCTQLNSTLPILMPDDAGGDCVSIFCGCCCVGLMSALSSWCNTVAPYSCCRCCRSNSVPSTFDEQVRQDMEKSKAEDAAKKQKQMEPTPNMNVSKPPESTPE</sequence>
<dbReference type="Proteomes" id="UP001163835">
    <property type="component" value="Unassembled WGS sequence"/>
</dbReference>
<name>A0ACC1U4A4_9AGAR</name>
<proteinExistence type="predicted"/>
<evidence type="ECO:0000313" key="1">
    <source>
        <dbReference type="EMBL" id="KAJ3811855.1"/>
    </source>
</evidence>
<organism evidence="1 2">
    <name type="scientific">Lentinula aff. lateritia</name>
    <dbReference type="NCBI Taxonomy" id="2804960"/>
    <lineage>
        <taxon>Eukaryota</taxon>
        <taxon>Fungi</taxon>
        <taxon>Dikarya</taxon>
        <taxon>Basidiomycota</taxon>
        <taxon>Agaricomycotina</taxon>
        <taxon>Agaricomycetes</taxon>
        <taxon>Agaricomycetidae</taxon>
        <taxon>Agaricales</taxon>
        <taxon>Marasmiineae</taxon>
        <taxon>Omphalotaceae</taxon>
        <taxon>Lentinula</taxon>
    </lineage>
</organism>
<protein>
    <submittedName>
        <fullName evidence="1">Uncharacterized protein</fullName>
    </submittedName>
</protein>
<evidence type="ECO:0000313" key="2">
    <source>
        <dbReference type="Proteomes" id="UP001163835"/>
    </source>
</evidence>
<keyword evidence="2" id="KW-1185">Reference proteome</keyword>
<comment type="caution">
    <text evidence="1">The sequence shown here is derived from an EMBL/GenBank/DDBJ whole genome shotgun (WGS) entry which is preliminary data.</text>
</comment>